<evidence type="ECO:0000313" key="1">
    <source>
        <dbReference type="EMBL" id="CAB4194954.1"/>
    </source>
</evidence>
<name>A0A6J5RSU2_9CAUD</name>
<protein>
    <submittedName>
        <fullName evidence="1">Uncharacterized protein</fullName>
    </submittedName>
</protein>
<proteinExistence type="predicted"/>
<sequence>MATSPNFGWPEPNDSDYVKNGALAMRTLGDAIDSTVYSIDVRVTAAEASIAGLINPFLLMGA</sequence>
<organism evidence="1">
    <name type="scientific">uncultured Caudovirales phage</name>
    <dbReference type="NCBI Taxonomy" id="2100421"/>
    <lineage>
        <taxon>Viruses</taxon>
        <taxon>Duplodnaviria</taxon>
        <taxon>Heunggongvirae</taxon>
        <taxon>Uroviricota</taxon>
        <taxon>Caudoviricetes</taxon>
        <taxon>Peduoviridae</taxon>
        <taxon>Maltschvirus</taxon>
        <taxon>Maltschvirus maltsch</taxon>
    </lineage>
</organism>
<reference evidence="1" key="1">
    <citation type="submission" date="2020-05" db="EMBL/GenBank/DDBJ databases">
        <authorList>
            <person name="Chiriac C."/>
            <person name="Salcher M."/>
            <person name="Ghai R."/>
            <person name="Kavagutti S V."/>
        </authorList>
    </citation>
    <scope>NUCLEOTIDE SEQUENCE</scope>
</reference>
<dbReference type="EMBL" id="LR797227">
    <property type="protein sequence ID" value="CAB4194954.1"/>
    <property type="molecule type" value="Genomic_DNA"/>
</dbReference>
<gene>
    <name evidence="1" type="ORF">UFOVP1281_13</name>
</gene>
<accession>A0A6J5RSU2</accession>